<evidence type="ECO:0000256" key="4">
    <source>
        <dbReference type="ARBA" id="ARBA00022927"/>
    </source>
</evidence>
<dbReference type="Gene3D" id="1.25.10.10">
    <property type="entry name" value="Leucine-rich Repeat Variant"/>
    <property type="match status" value="1"/>
</dbReference>
<comment type="caution">
    <text evidence="7">The sequence shown here is derived from an EMBL/GenBank/DDBJ whole genome shotgun (WGS) entry which is preliminary data.</text>
</comment>
<organism evidence="7 8">
    <name type="scientific">Tritrichomonas musculus</name>
    <dbReference type="NCBI Taxonomy" id="1915356"/>
    <lineage>
        <taxon>Eukaryota</taxon>
        <taxon>Metamonada</taxon>
        <taxon>Parabasalia</taxon>
        <taxon>Tritrichomonadida</taxon>
        <taxon>Tritrichomonadidae</taxon>
        <taxon>Tritrichomonas</taxon>
    </lineage>
</organism>
<accession>A0ABR2IYA6</accession>
<dbReference type="EMBL" id="JAPFFF010000014">
    <property type="protein sequence ID" value="KAK8870519.1"/>
    <property type="molecule type" value="Genomic_DNA"/>
</dbReference>
<proteinExistence type="inferred from homology"/>
<comment type="subcellular location">
    <subcellularLocation>
        <location evidence="1">Nucleus</location>
    </subcellularLocation>
</comment>
<dbReference type="PANTHER" id="PTHR11223:SF2">
    <property type="entry name" value="EXPORTIN-1"/>
    <property type="match status" value="1"/>
</dbReference>
<dbReference type="Pfam" id="PF08767">
    <property type="entry name" value="CRM1_C"/>
    <property type="match status" value="1"/>
</dbReference>
<dbReference type="Pfam" id="PF08389">
    <property type="entry name" value="Xpo1"/>
    <property type="match status" value="1"/>
</dbReference>
<evidence type="ECO:0000313" key="8">
    <source>
        <dbReference type="Proteomes" id="UP001470230"/>
    </source>
</evidence>
<dbReference type="SUPFAM" id="SSF48371">
    <property type="entry name" value="ARM repeat"/>
    <property type="match status" value="1"/>
</dbReference>
<evidence type="ECO:0000256" key="1">
    <source>
        <dbReference type="ARBA" id="ARBA00004123"/>
    </source>
</evidence>
<dbReference type="InterPro" id="IPR014877">
    <property type="entry name" value="XPO1_C_dom"/>
</dbReference>
<protein>
    <recommendedName>
        <fullName evidence="6">Exportin-1 C-terminal domain-containing protein</fullName>
    </recommendedName>
</protein>
<dbReference type="Pfam" id="PF18787">
    <property type="entry name" value="CRM1_repeat_3"/>
    <property type="match status" value="1"/>
</dbReference>
<dbReference type="InterPro" id="IPR045065">
    <property type="entry name" value="XPO1/5"/>
</dbReference>
<dbReference type="InterPro" id="IPR016024">
    <property type="entry name" value="ARM-type_fold"/>
</dbReference>
<evidence type="ECO:0000313" key="7">
    <source>
        <dbReference type="EMBL" id="KAK8870519.1"/>
    </source>
</evidence>
<dbReference type="Pfam" id="PF03810">
    <property type="entry name" value="IBN_N"/>
    <property type="match status" value="1"/>
</dbReference>
<reference evidence="7 8" key="1">
    <citation type="submission" date="2024-04" db="EMBL/GenBank/DDBJ databases">
        <title>Tritrichomonas musculus Genome.</title>
        <authorList>
            <person name="Alves-Ferreira E."/>
            <person name="Grigg M."/>
            <person name="Lorenzi H."/>
            <person name="Galac M."/>
        </authorList>
    </citation>
    <scope>NUCLEOTIDE SEQUENCE [LARGE SCALE GENOMIC DNA]</scope>
    <source>
        <strain evidence="7 8">EAF2021</strain>
    </source>
</reference>
<dbReference type="SMART" id="SM01102">
    <property type="entry name" value="CRM1_C"/>
    <property type="match status" value="1"/>
</dbReference>
<evidence type="ECO:0000259" key="6">
    <source>
        <dbReference type="SMART" id="SM01102"/>
    </source>
</evidence>
<sequence length="989" mass="114566">MEHLSQDGKTIDIAAFDQLVSCVIDRFDPQAHEVLNNFQEQPDSWLFSLQIIEKSQNIHSLFFALNNFTRGARKSWGNLNEEQRQNFHAFFFNLVIKWSALETPDFLLNAADVSLIEILKNDWPEYWPNFMHDFLTETKSNVQSSINGLKLLSMLSEETHEQFDDLLMPDRKSELLRALENDFNIIFTYLEAIFSSSQNELEIQQALITFSHYLQWIELQKVISSKICQTIVFNLFPNPAYRYGVLCCYDAIATHSMASGDQVMRQIFDIFVQNIQMTLPEGADDITQVFNDQKIYVKLIQTIGDFLVLDQSSLLQGIFTLSATESLKYLVQLTERCPAEAFKIAVEYWDSLSRLFFLEQHKVKPPPELIQKLQDIFVHRISTPPELIDLFPQDLSNAQGHELFESIRRTLVCLSNLSRDNMSKIIDGYLNQPETVYNACFAIGAISGSFNKEQEQAFITHCLEIIFNYFSIPNIQQEEKINLLGCYLFVCSLYPRFFSRNWPHQKNLTDKILEIIQIPNYPIQKVAVNIFKTISTRNPKPLVTIHPDQTQITIAEYISKLPDIVKFLPFDLISTLYQGLAILCGNVQSAEQKANLVNQLLILPNESWNSILAQFQSSNINENVQNQIVFPLDIFSKIIQIKEIAPLFYNQVFNIIGNTIEIYNIVSHALITQGNSCGFYAPIKESILKFYNYFFRTYKQSVDVIHKLVDMLIDDYSNSPPKLRFYQIIDCTTTVFEVIDINDPQFINHVVVNIVQPTFQMIHESSEEYSDITHSYFLLLSSLMTKVFASSQMYNQEFYSVMVDCLLWGMSHPKNDISTLALTCVSACVQKIAQNQDENFKRVFYDRFYIQIVFCLFDVMTDRSHKYLFTNITQTLHHLFMQVSSHQVSLSCCESTENFLADSLTQKLSQDFPHVNQPYLLEMARSLITESQNYGFFKDSLRKFLILIKKAMPSDRDLYKEEIEENNKQIDGYNGFELPPANDDDICEF</sequence>
<dbReference type="Proteomes" id="UP001470230">
    <property type="component" value="Unassembled WGS sequence"/>
</dbReference>
<keyword evidence="5" id="KW-0539">Nucleus</keyword>
<keyword evidence="4" id="KW-0653">Protein transport</keyword>
<gene>
    <name evidence="7" type="ORF">M9Y10_008403</name>
</gene>
<name>A0ABR2IYA6_9EUKA</name>
<keyword evidence="8" id="KW-1185">Reference proteome</keyword>
<feature type="domain" description="Exportin-1 C-terminal" evidence="6">
    <location>
        <begin position="651"/>
        <end position="953"/>
    </location>
</feature>
<comment type="similarity">
    <text evidence="2">Belongs to the exportin family.</text>
</comment>
<dbReference type="InterPro" id="IPR040485">
    <property type="entry name" value="XPO1_repeat_3"/>
</dbReference>
<dbReference type="InterPro" id="IPR011989">
    <property type="entry name" value="ARM-like"/>
</dbReference>
<evidence type="ECO:0000256" key="3">
    <source>
        <dbReference type="ARBA" id="ARBA00022448"/>
    </source>
</evidence>
<dbReference type="InterPro" id="IPR001494">
    <property type="entry name" value="Importin-beta_N"/>
</dbReference>
<evidence type="ECO:0000256" key="5">
    <source>
        <dbReference type="ARBA" id="ARBA00023242"/>
    </source>
</evidence>
<dbReference type="InterPro" id="IPR013598">
    <property type="entry name" value="Exportin-1/Importin-b-like"/>
</dbReference>
<dbReference type="PANTHER" id="PTHR11223">
    <property type="entry name" value="EXPORTIN 1/5"/>
    <property type="match status" value="1"/>
</dbReference>
<evidence type="ECO:0000256" key="2">
    <source>
        <dbReference type="ARBA" id="ARBA00009466"/>
    </source>
</evidence>
<keyword evidence="3" id="KW-0813">Transport</keyword>